<dbReference type="SUPFAM" id="SSF82693">
    <property type="entry name" value="Multidrug efflux transporter AcrB pore domain, PN1, PN2, PC1 and PC2 subdomains"/>
    <property type="match status" value="2"/>
</dbReference>
<dbReference type="EMBL" id="FLTX01000071">
    <property type="protein sequence ID" value="SBV52980.1"/>
    <property type="molecule type" value="Genomic_DNA"/>
</dbReference>
<dbReference type="Proteomes" id="UP000092503">
    <property type="component" value="Unassembled WGS sequence"/>
</dbReference>
<dbReference type="Gene3D" id="1.20.1640.10">
    <property type="entry name" value="Multidrug efflux transporter AcrB transmembrane domain"/>
    <property type="match status" value="1"/>
</dbReference>
<dbReference type="FunFam" id="3.30.70.1430:FF:000001">
    <property type="entry name" value="Efflux pump membrane transporter"/>
    <property type="match status" value="1"/>
</dbReference>
<dbReference type="STRING" id="56449.XBLMG947_3782"/>
<dbReference type="InterPro" id="IPR027463">
    <property type="entry name" value="AcrB_DN_DC_subdom"/>
</dbReference>
<dbReference type="AlphaFoldDB" id="A0A1C3NRF6"/>
<dbReference type="PRINTS" id="PR00702">
    <property type="entry name" value="ACRIFLAVINRP"/>
</dbReference>
<dbReference type="Gene3D" id="3.30.70.1320">
    <property type="entry name" value="Multidrug efflux transporter AcrB pore domain like"/>
    <property type="match status" value="1"/>
</dbReference>
<evidence type="ECO:0000313" key="1">
    <source>
        <dbReference type="EMBL" id="SBV52980.1"/>
    </source>
</evidence>
<name>A0A1C3NRF6_9XANT</name>
<accession>A0A1C3NRF6</accession>
<dbReference type="GO" id="GO:0005886">
    <property type="term" value="C:plasma membrane"/>
    <property type="evidence" value="ECO:0007669"/>
    <property type="project" value="TreeGrafter"/>
</dbReference>
<dbReference type="SUPFAM" id="SSF82714">
    <property type="entry name" value="Multidrug efflux transporter AcrB TolC docking domain, DN and DC subdomains"/>
    <property type="match status" value="1"/>
</dbReference>
<dbReference type="PANTHER" id="PTHR32063">
    <property type="match status" value="1"/>
</dbReference>
<evidence type="ECO:0000313" key="2">
    <source>
        <dbReference type="Proteomes" id="UP000092503"/>
    </source>
</evidence>
<protein>
    <submittedName>
        <fullName evidence="1">RND superfamily protein</fullName>
    </submittedName>
</protein>
<dbReference type="PANTHER" id="PTHR32063:SF10">
    <property type="entry name" value="EFFLUX PUMP MEMBRANE TRANSPORTER"/>
    <property type="match status" value="1"/>
</dbReference>
<sequence>MSRFFIDRPNFAWVVAIFISLAGLLALRTLPVEKYPEVAPPQTSILATYPGASAQVVNDAVTSVIEQELNGARDMLYYDSSSSNGSAQITITFQPGTDPNIAQVDVQNRIRQAESRLPAAVTQLGLQVEQTTAGFLMLYSLVYKDAATTQDVVRLNDYAARVVNDEIRRVPGVGRVQFFGAEAAMRVWVDTQALRGYGLSIVDVNNAIRAQNLQVAAGSLGERPGAQDQQLTTTLVVRGLMESPQDFGQIILRAQANGAVVHLSDVAKLELGLENYISSTSRKTVARRRGRPCSWLRAAMPSPPWRRCASACKNCRTAFRQTSPTRCRSIVRPSST</sequence>
<reference evidence="1 2" key="1">
    <citation type="submission" date="2016-06" db="EMBL/GenBank/DDBJ databases">
        <authorList>
            <person name="Kjaerup R.B."/>
            <person name="Dalgaard T.S."/>
            <person name="Juul-Madsen H.R."/>
        </authorList>
    </citation>
    <scope>NUCLEOTIDE SEQUENCE [LARGE SCALE GENOMIC DNA]</scope>
    <source>
        <strain evidence="1">LMG947</strain>
    </source>
</reference>
<dbReference type="Gene3D" id="3.30.70.1430">
    <property type="entry name" value="Multidrug efflux transporter AcrB pore domain"/>
    <property type="match status" value="1"/>
</dbReference>
<proteinExistence type="predicted"/>
<dbReference type="Gene3D" id="3.30.2090.10">
    <property type="entry name" value="Multidrug efflux transporter AcrB TolC docking domain, DN and DC subdomains"/>
    <property type="match status" value="1"/>
</dbReference>
<gene>
    <name evidence="1" type="ORF">XBLMG947_3782</name>
</gene>
<dbReference type="Pfam" id="PF00873">
    <property type="entry name" value="ACR_tran"/>
    <property type="match status" value="1"/>
</dbReference>
<organism evidence="1 2">
    <name type="scientific">Xanthomonas bromi</name>
    <dbReference type="NCBI Taxonomy" id="56449"/>
    <lineage>
        <taxon>Bacteria</taxon>
        <taxon>Pseudomonadati</taxon>
        <taxon>Pseudomonadota</taxon>
        <taxon>Gammaproteobacteria</taxon>
        <taxon>Lysobacterales</taxon>
        <taxon>Lysobacteraceae</taxon>
        <taxon>Xanthomonas</taxon>
    </lineage>
</organism>
<dbReference type="GO" id="GO:0042910">
    <property type="term" value="F:xenobiotic transmembrane transporter activity"/>
    <property type="evidence" value="ECO:0007669"/>
    <property type="project" value="TreeGrafter"/>
</dbReference>
<dbReference type="InterPro" id="IPR001036">
    <property type="entry name" value="Acrflvin-R"/>
</dbReference>